<proteinExistence type="predicted"/>
<accession>A0A926I0B8</accession>
<dbReference type="EMBL" id="JACRSQ010000002">
    <property type="protein sequence ID" value="MBC8542298.1"/>
    <property type="molecule type" value="Genomic_DNA"/>
</dbReference>
<reference evidence="1" key="1">
    <citation type="submission" date="2020-08" db="EMBL/GenBank/DDBJ databases">
        <title>Genome public.</title>
        <authorList>
            <person name="Liu C."/>
            <person name="Sun Q."/>
        </authorList>
    </citation>
    <scope>NUCLEOTIDE SEQUENCE</scope>
    <source>
        <strain evidence="1">NSJ-32</strain>
    </source>
</reference>
<evidence type="ECO:0000313" key="2">
    <source>
        <dbReference type="Proteomes" id="UP000657006"/>
    </source>
</evidence>
<dbReference type="RefSeq" id="WP_177719648.1">
    <property type="nucleotide sequence ID" value="NZ_JACRSQ010000002.1"/>
</dbReference>
<keyword evidence="2" id="KW-1185">Reference proteome</keyword>
<comment type="caution">
    <text evidence="1">The sequence shown here is derived from an EMBL/GenBank/DDBJ whole genome shotgun (WGS) entry which is preliminary data.</text>
</comment>
<name>A0A926I0B8_9FIRM</name>
<dbReference type="AlphaFoldDB" id="A0A926I0B8"/>
<protein>
    <submittedName>
        <fullName evidence="1">Uncharacterized protein</fullName>
    </submittedName>
</protein>
<dbReference type="Proteomes" id="UP000657006">
    <property type="component" value="Unassembled WGS sequence"/>
</dbReference>
<sequence length="288" mass="33321">MNWKNIRFVLLCLLLLLNVSLFIFNRYQEIRNYTVPQERIDGIRGLFEENGISINVSLNRKHDPKPWLKISLADEDTLSGIITSYFVDGFQKVYYVDNMMAQFTKDSEVFVMDYQNSSIAYTNQSNSEEDETVQSLSASDAIRFTEEFAERLIKGDMEMILDSAVQQEDGRYKVTLSQRYKNTQLFFNQLEAVVGVKGIHTAKLTCYNVEGYTKEKYYTYPVDEVLYSCLTQITAEGDSIPGLSVDDIRYGYDFSGKIDSNLRSSLFMKVFLSDGRMYKINLMYNTIQ</sequence>
<organism evidence="1 2">
    <name type="scientific">Bianquea renquensis</name>
    <dbReference type="NCBI Taxonomy" id="2763661"/>
    <lineage>
        <taxon>Bacteria</taxon>
        <taxon>Bacillati</taxon>
        <taxon>Bacillota</taxon>
        <taxon>Clostridia</taxon>
        <taxon>Eubacteriales</taxon>
        <taxon>Bianqueaceae</taxon>
        <taxon>Bianquea</taxon>
    </lineage>
</organism>
<gene>
    <name evidence="1" type="ORF">H8730_01890</name>
</gene>
<evidence type="ECO:0000313" key="1">
    <source>
        <dbReference type="EMBL" id="MBC8542298.1"/>
    </source>
</evidence>